<evidence type="ECO:0000256" key="8">
    <source>
        <dbReference type="ARBA" id="ARBA00039401"/>
    </source>
</evidence>
<dbReference type="CDD" id="cd00075">
    <property type="entry name" value="HATPase"/>
    <property type="match status" value="1"/>
</dbReference>
<dbReference type="PANTHER" id="PTHR42878:SF7">
    <property type="entry name" value="SENSOR HISTIDINE KINASE GLRK"/>
    <property type="match status" value="1"/>
</dbReference>
<keyword evidence="3" id="KW-0808">Transferase</keyword>
<dbReference type="EC" id="2.7.13.3" evidence="2"/>
<evidence type="ECO:0000256" key="7">
    <source>
        <dbReference type="ARBA" id="ARBA00023012"/>
    </source>
</evidence>
<dbReference type="SUPFAM" id="SSF55874">
    <property type="entry name" value="ATPase domain of HSP90 chaperone/DNA topoisomerase II/histidine kinase"/>
    <property type="match status" value="1"/>
</dbReference>
<evidence type="ECO:0000256" key="1">
    <source>
        <dbReference type="ARBA" id="ARBA00000085"/>
    </source>
</evidence>
<keyword evidence="7" id="KW-0902">Two-component regulatory system</keyword>
<evidence type="ECO:0000313" key="11">
    <source>
        <dbReference type="Proteomes" id="UP001501532"/>
    </source>
</evidence>
<sequence>MGEIWEKVLVGFSQEQSPVPQEERRSRALGLARSLAAVCVTDEGTGFPPEFLSRAFDRLARAEASRTGEGSGLGLAFVQAVATVHGGTAHAEDTGRGACVVLVLPC</sequence>
<keyword evidence="4" id="KW-0547">Nucleotide-binding</keyword>
<dbReference type="InterPro" id="IPR003594">
    <property type="entry name" value="HATPase_dom"/>
</dbReference>
<protein>
    <recommendedName>
        <fullName evidence="8">Sensor-like histidine kinase SenX3</fullName>
        <ecNumber evidence="2">2.7.13.3</ecNumber>
    </recommendedName>
</protein>
<gene>
    <name evidence="10" type="ORF">GCM10010448_23650</name>
</gene>
<dbReference type="InterPro" id="IPR036890">
    <property type="entry name" value="HATPase_C_sf"/>
</dbReference>
<keyword evidence="11" id="KW-1185">Reference proteome</keyword>
<dbReference type="PRINTS" id="PR00344">
    <property type="entry name" value="BCTRLSENSOR"/>
</dbReference>
<dbReference type="InterPro" id="IPR050351">
    <property type="entry name" value="BphY/WalK/GraS-like"/>
</dbReference>
<dbReference type="RefSeq" id="WP_308283554.1">
    <property type="nucleotide sequence ID" value="NZ_BAAAUF010000018.1"/>
</dbReference>
<evidence type="ECO:0000259" key="9">
    <source>
        <dbReference type="PROSITE" id="PS50109"/>
    </source>
</evidence>
<keyword evidence="5" id="KW-0418">Kinase</keyword>
<dbReference type="PROSITE" id="PS50109">
    <property type="entry name" value="HIS_KIN"/>
    <property type="match status" value="1"/>
</dbReference>
<evidence type="ECO:0000256" key="5">
    <source>
        <dbReference type="ARBA" id="ARBA00022777"/>
    </source>
</evidence>
<evidence type="ECO:0000256" key="6">
    <source>
        <dbReference type="ARBA" id="ARBA00022840"/>
    </source>
</evidence>
<accession>A0ABP6LGY3</accession>
<organism evidence="10 11">
    <name type="scientific">Streptomyces glomeratus</name>
    <dbReference type="NCBI Taxonomy" id="284452"/>
    <lineage>
        <taxon>Bacteria</taxon>
        <taxon>Bacillati</taxon>
        <taxon>Actinomycetota</taxon>
        <taxon>Actinomycetes</taxon>
        <taxon>Kitasatosporales</taxon>
        <taxon>Streptomycetaceae</taxon>
        <taxon>Streptomyces</taxon>
    </lineage>
</organism>
<evidence type="ECO:0000256" key="2">
    <source>
        <dbReference type="ARBA" id="ARBA00012438"/>
    </source>
</evidence>
<dbReference type="Proteomes" id="UP001501532">
    <property type="component" value="Unassembled WGS sequence"/>
</dbReference>
<keyword evidence="6" id="KW-0067">ATP-binding</keyword>
<dbReference type="InterPro" id="IPR004358">
    <property type="entry name" value="Sig_transdc_His_kin-like_C"/>
</dbReference>
<evidence type="ECO:0000313" key="10">
    <source>
        <dbReference type="EMBL" id="GAA3040365.1"/>
    </source>
</evidence>
<evidence type="ECO:0000256" key="3">
    <source>
        <dbReference type="ARBA" id="ARBA00022679"/>
    </source>
</evidence>
<dbReference type="PANTHER" id="PTHR42878">
    <property type="entry name" value="TWO-COMPONENT HISTIDINE KINASE"/>
    <property type="match status" value="1"/>
</dbReference>
<dbReference type="EMBL" id="BAAAUF010000018">
    <property type="protein sequence ID" value="GAA3040365.1"/>
    <property type="molecule type" value="Genomic_DNA"/>
</dbReference>
<comment type="caution">
    <text evidence="10">The sequence shown here is derived from an EMBL/GenBank/DDBJ whole genome shotgun (WGS) entry which is preliminary data.</text>
</comment>
<dbReference type="Gene3D" id="3.30.565.10">
    <property type="entry name" value="Histidine kinase-like ATPase, C-terminal domain"/>
    <property type="match status" value="1"/>
</dbReference>
<proteinExistence type="predicted"/>
<dbReference type="InterPro" id="IPR005467">
    <property type="entry name" value="His_kinase_dom"/>
</dbReference>
<name>A0ABP6LGY3_9ACTN</name>
<dbReference type="Pfam" id="PF02518">
    <property type="entry name" value="HATPase_c"/>
    <property type="match status" value="1"/>
</dbReference>
<comment type="catalytic activity">
    <reaction evidence="1">
        <text>ATP + protein L-histidine = ADP + protein N-phospho-L-histidine.</text>
        <dbReference type="EC" id="2.7.13.3"/>
    </reaction>
</comment>
<reference evidence="11" key="1">
    <citation type="journal article" date="2019" name="Int. J. Syst. Evol. Microbiol.">
        <title>The Global Catalogue of Microorganisms (GCM) 10K type strain sequencing project: providing services to taxonomists for standard genome sequencing and annotation.</title>
        <authorList>
            <consortium name="The Broad Institute Genomics Platform"/>
            <consortium name="The Broad Institute Genome Sequencing Center for Infectious Disease"/>
            <person name="Wu L."/>
            <person name="Ma J."/>
        </authorList>
    </citation>
    <scope>NUCLEOTIDE SEQUENCE [LARGE SCALE GENOMIC DNA]</scope>
    <source>
        <strain evidence="11">JCM 9091</strain>
    </source>
</reference>
<evidence type="ECO:0000256" key="4">
    <source>
        <dbReference type="ARBA" id="ARBA00022741"/>
    </source>
</evidence>
<feature type="domain" description="Histidine kinase" evidence="9">
    <location>
        <begin position="38"/>
        <end position="106"/>
    </location>
</feature>